<dbReference type="PANTHER" id="PTHR33529">
    <property type="entry name" value="SLR0882 PROTEIN-RELATED"/>
    <property type="match status" value="1"/>
</dbReference>
<keyword evidence="3 6" id="KW-0812">Transmembrane</keyword>
<dbReference type="Proteomes" id="UP000324738">
    <property type="component" value="Unassembled WGS sequence"/>
</dbReference>
<dbReference type="OrthoDB" id="8477889at2"/>
<accession>A0A5B0DTS9</accession>
<dbReference type="Pfam" id="PF03739">
    <property type="entry name" value="LptF_LptG"/>
    <property type="match status" value="1"/>
</dbReference>
<keyword evidence="4 6" id="KW-1133">Transmembrane helix</keyword>
<comment type="subcellular location">
    <subcellularLocation>
        <location evidence="1">Cell membrane</location>
        <topology evidence="1">Multi-pass membrane protein</topology>
    </subcellularLocation>
</comment>
<feature type="transmembrane region" description="Helical" evidence="6">
    <location>
        <begin position="310"/>
        <end position="330"/>
    </location>
</feature>
<keyword evidence="5 6" id="KW-0472">Membrane</keyword>
<dbReference type="EMBL" id="VTWH01000002">
    <property type="protein sequence ID" value="KAA0970217.1"/>
    <property type="molecule type" value="Genomic_DNA"/>
</dbReference>
<evidence type="ECO:0000313" key="8">
    <source>
        <dbReference type="Proteomes" id="UP000324738"/>
    </source>
</evidence>
<evidence type="ECO:0000256" key="3">
    <source>
        <dbReference type="ARBA" id="ARBA00022692"/>
    </source>
</evidence>
<gene>
    <name evidence="7" type="ORF">FPY71_06705</name>
</gene>
<evidence type="ECO:0000256" key="1">
    <source>
        <dbReference type="ARBA" id="ARBA00004651"/>
    </source>
</evidence>
<feature type="transmembrane region" description="Helical" evidence="6">
    <location>
        <begin position="336"/>
        <end position="355"/>
    </location>
</feature>
<dbReference type="PANTHER" id="PTHR33529:SF6">
    <property type="entry name" value="YJGP_YJGQ FAMILY PERMEASE"/>
    <property type="match status" value="1"/>
</dbReference>
<evidence type="ECO:0000256" key="4">
    <source>
        <dbReference type="ARBA" id="ARBA00022989"/>
    </source>
</evidence>
<sequence length="395" mass="43157">MTLLERYIFKRAALFSLASLAALVLVVWVVQVLQRVDLVRTTVGAASDILWIALMLMPDLAAGVLPFAILVGSIQALNSLNADSERSVMAAAGASQYLIARPIMLVGIIAAALVLFNSNYAGPKASKAFQDGIRSINANAISLFLQPGRFERIQDGLIMSVSDTRGATIRGLFLADTRDPEMDVNYFAQEANIVDLNGESFLVLKNGQLHRRTADDKAISVIEFQTYAFDLADLRPVSSRDWVRMSERSTGELVNPDPNDPLFQTHPNRFIEELSQRRSDWLYALAFALWAVAVASPPRTNRQGPGATMIIGLGGALLLKAAGFMAVSQVEKNTALVLLVYALPIMGIITSLVLLHRNTNIVESRFVHAVEAGLQNAMRFAQKLLPGRRRQGRAA</sequence>
<proteinExistence type="predicted"/>
<dbReference type="GO" id="GO:0043190">
    <property type="term" value="C:ATP-binding cassette (ABC) transporter complex"/>
    <property type="evidence" value="ECO:0007669"/>
    <property type="project" value="TreeGrafter"/>
</dbReference>
<comment type="caution">
    <text evidence="7">The sequence shown here is derived from an EMBL/GenBank/DDBJ whole genome shotgun (WGS) entry which is preliminary data.</text>
</comment>
<feature type="transmembrane region" description="Helical" evidence="6">
    <location>
        <begin position="50"/>
        <end position="77"/>
    </location>
</feature>
<organism evidence="7 8">
    <name type="scientific">Aureimonas fodinaquatilis</name>
    <dbReference type="NCBI Taxonomy" id="2565783"/>
    <lineage>
        <taxon>Bacteria</taxon>
        <taxon>Pseudomonadati</taxon>
        <taxon>Pseudomonadota</taxon>
        <taxon>Alphaproteobacteria</taxon>
        <taxon>Hyphomicrobiales</taxon>
        <taxon>Aurantimonadaceae</taxon>
        <taxon>Aureimonas</taxon>
    </lineage>
</organism>
<feature type="transmembrane region" description="Helical" evidence="6">
    <location>
        <begin position="281"/>
        <end position="298"/>
    </location>
</feature>
<keyword evidence="8" id="KW-1185">Reference proteome</keyword>
<evidence type="ECO:0000313" key="7">
    <source>
        <dbReference type="EMBL" id="KAA0970217.1"/>
    </source>
</evidence>
<keyword evidence="2" id="KW-1003">Cell membrane</keyword>
<dbReference type="GO" id="GO:0015920">
    <property type="term" value="P:lipopolysaccharide transport"/>
    <property type="evidence" value="ECO:0007669"/>
    <property type="project" value="TreeGrafter"/>
</dbReference>
<dbReference type="AlphaFoldDB" id="A0A5B0DTS9"/>
<dbReference type="InterPro" id="IPR005495">
    <property type="entry name" value="LptG/LptF_permease"/>
</dbReference>
<reference evidence="7 8" key="1">
    <citation type="submission" date="2019-08" db="EMBL/GenBank/DDBJ databases">
        <title>Aureimonas fodiniaquatilis sp. nov., isolated from a coal mine wastewater.</title>
        <authorList>
            <person name="Kim W."/>
        </authorList>
    </citation>
    <scope>NUCLEOTIDE SEQUENCE [LARGE SCALE GENOMIC DNA]</scope>
    <source>
        <strain evidence="7 8">CAU 1482</strain>
    </source>
</reference>
<protein>
    <submittedName>
        <fullName evidence="7">LptF/LptG family permease</fullName>
    </submittedName>
</protein>
<evidence type="ECO:0000256" key="6">
    <source>
        <dbReference type="SAM" id="Phobius"/>
    </source>
</evidence>
<feature type="transmembrane region" description="Helical" evidence="6">
    <location>
        <begin position="98"/>
        <end position="116"/>
    </location>
</feature>
<evidence type="ECO:0000256" key="2">
    <source>
        <dbReference type="ARBA" id="ARBA00022475"/>
    </source>
</evidence>
<evidence type="ECO:0000256" key="5">
    <source>
        <dbReference type="ARBA" id="ARBA00023136"/>
    </source>
</evidence>
<name>A0A5B0DTS9_9HYPH</name>
<feature type="transmembrane region" description="Helical" evidence="6">
    <location>
        <begin position="12"/>
        <end position="30"/>
    </location>
</feature>